<evidence type="ECO:0000313" key="1">
    <source>
        <dbReference type="EMBL" id="QHT76268.1"/>
    </source>
</evidence>
<organism evidence="1">
    <name type="scientific">viral metagenome</name>
    <dbReference type="NCBI Taxonomy" id="1070528"/>
    <lineage>
        <taxon>unclassified sequences</taxon>
        <taxon>metagenomes</taxon>
        <taxon>organismal metagenomes</taxon>
    </lineage>
</organism>
<name>A0A6C0H6T9_9ZZZZ</name>
<proteinExistence type="predicted"/>
<reference evidence="1" key="1">
    <citation type="journal article" date="2020" name="Nature">
        <title>Giant virus diversity and host interactions through global metagenomics.</title>
        <authorList>
            <person name="Schulz F."/>
            <person name="Roux S."/>
            <person name="Paez-Espino D."/>
            <person name="Jungbluth S."/>
            <person name="Walsh D.A."/>
            <person name="Denef V.J."/>
            <person name="McMahon K.D."/>
            <person name="Konstantinidis K.T."/>
            <person name="Eloe-Fadrosh E.A."/>
            <person name="Kyrpides N.C."/>
            <person name="Woyke T."/>
        </authorList>
    </citation>
    <scope>NUCLEOTIDE SEQUENCE</scope>
    <source>
        <strain evidence="1">GVMAG-M-3300023179-73</strain>
    </source>
</reference>
<evidence type="ECO:0008006" key="2">
    <source>
        <dbReference type="Google" id="ProtNLM"/>
    </source>
</evidence>
<protein>
    <recommendedName>
        <fullName evidence="2">Peptidase S74 domain-containing protein</fullName>
    </recommendedName>
</protein>
<accession>A0A6C0H6T9</accession>
<dbReference type="EMBL" id="MN739892">
    <property type="protein sequence ID" value="QHT76268.1"/>
    <property type="molecule type" value="Genomic_DNA"/>
</dbReference>
<sequence length="1690" mass="181046">MESGFGQNLEGFLIKGNLSVIPSDLPIWQGDGSLEGSGTLYFNKIQEYNVGNGIDIAGIILRDNTVYVPYNKPSLNATSGSFVIDGGIGVNHTANSTCLTSGGALTIRGGASFGKNVHIGGILDVNANRIVNVDTPVDGKDAVNKDYVDLVAGDVSGNFTTSQVIIAETNGTKIRGYDSFTFDGSKLSISTPVIISNTEISTGLSSGGLVVYGGASIGGNSTLGGNLSLSGNSITNLATPVNVTDAANKQYVDDNKLQGNFTTGQLIIAASDGRDIRGFPELTFNGSTLTLFTTTNVTRSVGGAFVCYGGISISKDVFIGGQLDVNGNKIVNVDTPVQPSDVANKAYVDSRTFGTLLGSFGDKQVIIGTTDPNSLTGYNNFLYDGTRLSLGTGGSLVIYNTKNSSSLTGESSLVVYGGGNLRGDLFVGGHINAGGNTINRVADPLLPDDAATKKYVDDHKLQGNFTTGQLIIGDSNGDAIRGRDNLIFSYNTGNSSGTLILDELTDVSIKNTTNATGLGTGGTLTSLGGASFNKDVYIGGNFILDNTGASSIKTFGGAEISKTLTVGGIIDATDNFIKNVAYPVDQSDAANKQYVDDHKLSGNFTTGQLIIAQTNGNAIRGYNNLVFNTDGTHGSLVLNDVTTLNILNSSDATGYGTNGSFSTLGGGNFGKNVYIQGGLRVNLNRIQDVADPIEAQDAVTKKYADSLAQTISNNTSVLLNNNVVVAEDVPGFVFSSTTRAFIATAYIKFQGTSDKAALYTIYGYLDGNIWKITSVFIGDDININFYARTSNGTCFIQYTNGNTSGISSIQFTTISQINAIANTNQVHVSLLDNITSWTDISEISFAGIMNSAKLLIYVNNSSTTVGQFVLTSTIKTNGIWTYNSMYVDHIPDLNFRISSNGQLQYKNATSTIYECKIRVIEINAQSSNVLVANTIVPTNVPNNALVFSNTENIFQITLELSIPTYNKRALYELQGIYIDGSWKLNARFVGDLTGIKFLINTDFNKGTIQFINPNTVDAYIRFKKSTPVIFQSLPVSKGGTGVNYLEPYAVLRGNGVDPILATDDFIYKDNTLILGNGSSILLNNTTTAYSLTSGGTLTSQGGASFKKDVFIGGQLDVNLQRITNVHDPIQNYDAVNKLYVDSSINNFDLNNPNNLNPIDGIFYFDNGVNIPADIPNFYFDSTVKAFTATIYLNTNGICSFRVIYGYNCSTYWSLSSSFIGFNNGVQFSMRTASEIGYLQYTNPNLYGTTLIKYQINNIIKNTSSTQINAVLSGNVVAPNVISDINFDNTSVLSSKLIIYISSEIDNAFGIFFLGCVQTNSDWIINTYHVGNVTGVKFGIQKNNVTGKSYITYTNKNAIGDYTIRARQLDINNQQTSYTLLANKLIPTSIPLSNVNFSNLDYFELSIYVSIAQSGKNALYELQGLLCNGIWSINSRYIGDYTGIRFYMVPTVVGGGSVVWYLAYTNSANTDAVIKVMPDIPLTSLKPLSISRGGTGSSYLNPNAVLRGNGTGNIIATNDFIYDNNRLVLGNVSQIVLTNTAPAVNMSTGSLISYGGAAIGDDLLVGHKLVVNDIDVTPSVGDITKEQVFYAANQVLNSNVQGLIFNDNRIKSFTGVICVTVYTNVDEFDTLFQIRGLKKKNSNWILDYTSLGDSIGITFSIANNGQIQYTSTGLPGWMSTTMKYRATTTTI</sequence>